<reference evidence="4 5" key="1">
    <citation type="submission" date="2024-03" db="EMBL/GenBank/DDBJ databases">
        <title>WGS assembly of Saponaria officinalis var. Norfolk2.</title>
        <authorList>
            <person name="Jenkins J."/>
            <person name="Shu S."/>
            <person name="Grimwood J."/>
            <person name="Barry K."/>
            <person name="Goodstein D."/>
            <person name="Schmutz J."/>
            <person name="Leebens-Mack J."/>
            <person name="Osbourn A."/>
        </authorList>
    </citation>
    <scope>NUCLEOTIDE SEQUENCE [LARGE SCALE GENOMIC DNA]</scope>
    <source>
        <strain evidence="5">cv. Norfolk2</strain>
        <strain evidence="4">JIC</strain>
        <tissue evidence="4">Leaf</tissue>
    </source>
</reference>
<feature type="compositionally biased region" description="Basic and acidic residues" evidence="1">
    <location>
        <begin position="389"/>
        <end position="400"/>
    </location>
</feature>
<dbReference type="Gene3D" id="1.10.287.110">
    <property type="entry name" value="DnaJ domain"/>
    <property type="match status" value="1"/>
</dbReference>
<evidence type="ECO:0000256" key="1">
    <source>
        <dbReference type="SAM" id="MobiDB-lite"/>
    </source>
</evidence>
<feature type="transmembrane region" description="Helical" evidence="2">
    <location>
        <begin position="230"/>
        <end position="250"/>
    </location>
</feature>
<dbReference type="AlphaFoldDB" id="A0AAW1KRN2"/>
<sequence length="717" mass="80089">MCQCKTVLKMARKGNQPKRGSDQTSSKSSKKDPELKVIADDLLDGEQHSPSLMSGINNTSFAGDGRKKSRKSRNVATKDELMDDTGNGPSVRDSSVSFEDVKNIGRVDSNVSHVRNQRPKRVNGTFGHTPNGSYTAKMPDKVNIFCHLALERLKKSAMPILRTSNEWLEKHQPFFTSVGNKIHEARDYVRWKVAQTYPIVLKWLFHAGNILLLVSMVWLDCALRGMASFLRMGTTSFLAVLWFSILSVVAMIGTFKFLLILAVSAVIGILLGFMVSLLIIAVSGAAVLWLYGSFWTTSFVIILAGLAFISSHERLALLITTIYSVYCVWAYVGWLGLLVALNLLFISSDALIYFLKHNIDDQRSNSYGRTDGFNEQSSFTGEAHFHHSDFGSGESMDRNAGDPSTSGTDSEITSEDEVIRLLNCTDHYSALGLSRYQQVDVSVLKREYRKKAMLVHPDKNMGNEKAAEAFQKLQNAYEVLLDSLKRKAYDDDLRREELVNYFCRFQSASRKNGRNGLFPNGFAHSEGDGDDPLGESRRIACKKCGSFHMWFHTKKSKLKARWCQDCKDFHQAKDGDGWVEQSSQPLFFGILQKVDLPVAYVCADSKVYDATEWYICQVRGMRCPANSHKPSFHVNTNVTKNSHGKGSKMEENMTEEEFFEWLHTAMQSGTFENFAGNETPQTSAKASSKSGSGPNTSGGGGSSSSNSKRKKKGKKQW</sequence>
<proteinExistence type="predicted"/>
<dbReference type="SUPFAM" id="SSF46565">
    <property type="entry name" value="Chaperone J-domain"/>
    <property type="match status" value="1"/>
</dbReference>
<feature type="region of interest" description="Disordered" evidence="1">
    <location>
        <begin position="389"/>
        <end position="413"/>
    </location>
</feature>
<evidence type="ECO:0000313" key="4">
    <source>
        <dbReference type="EMBL" id="KAK9724960.1"/>
    </source>
</evidence>
<dbReference type="Pfam" id="PF14901">
    <property type="entry name" value="Jiv90"/>
    <property type="match status" value="1"/>
</dbReference>
<feature type="compositionally biased region" description="Polar residues" evidence="1">
    <location>
        <begin position="48"/>
        <end position="61"/>
    </location>
</feature>
<feature type="compositionally biased region" description="Polar residues" evidence="1">
    <location>
        <begin position="402"/>
        <end position="411"/>
    </location>
</feature>
<dbReference type="InterPro" id="IPR036869">
    <property type="entry name" value="J_dom_sf"/>
</dbReference>
<dbReference type="InterPro" id="IPR001623">
    <property type="entry name" value="DnaJ_domain"/>
</dbReference>
<dbReference type="CDD" id="cd06257">
    <property type="entry name" value="DnaJ"/>
    <property type="match status" value="1"/>
</dbReference>
<feature type="region of interest" description="Disordered" evidence="1">
    <location>
        <begin position="672"/>
        <end position="717"/>
    </location>
</feature>
<dbReference type="PROSITE" id="PS50076">
    <property type="entry name" value="DNAJ_2"/>
    <property type="match status" value="1"/>
</dbReference>
<dbReference type="EMBL" id="JBDFQZ010000005">
    <property type="protein sequence ID" value="KAK9724959.1"/>
    <property type="molecule type" value="Genomic_DNA"/>
</dbReference>
<gene>
    <name evidence="4" type="ORF">RND81_05G111500</name>
</gene>
<feature type="domain" description="J" evidence="3">
    <location>
        <begin position="426"/>
        <end position="493"/>
    </location>
</feature>
<keyword evidence="2" id="KW-1133">Transmembrane helix</keyword>
<dbReference type="InterPro" id="IPR018253">
    <property type="entry name" value="DnaJ_domain_CS"/>
</dbReference>
<protein>
    <recommendedName>
        <fullName evidence="3">J domain-containing protein</fullName>
    </recommendedName>
</protein>
<evidence type="ECO:0000313" key="5">
    <source>
        <dbReference type="Proteomes" id="UP001443914"/>
    </source>
</evidence>
<keyword evidence="2" id="KW-0812">Transmembrane</keyword>
<accession>A0AAW1KRN2</accession>
<feature type="compositionally biased region" description="Low complexity" evidence="1">
    <location>
        <begin position="683"/>
        <end position="695"/>
    </location>
</feature>
<keyword evidence="2" id="KW-0472">Membrane</keyword>
<feature type="compositionally biased region" description="Basic and acidic residues" evidence="1">
    <location>
        <begin position="29"/>
        <end position="39"/>
    </location>
</feature>
<dbReference type="InterPro" id="IPR032843">
    <property type="entry name" value="Jiv"/>
</dbReference>
<dbReference type="PANTHER" id="PTHR45270">
    <property type="entry name" value="OS03G0832900 PROTEIN"/>
    <property type="match status" value="1"/>
</dbReference>
<dbReference type="PROSITE" id="PS00636">
    <property type="entry name" value="DNAJ_1"/>
    <property type="match status" value="1"/>
</dbReference>
<evidence type="ECO:0000256" key="2">
    <source>
        <dbReference type="SAM" id="Phobius"/>
    </source>
</evidence>
<dbReference type="PANTHER" id="PTHR45270:SF4">
    <property type="entry name" value="CHAPERONE DNAJ-DOMAIN SUPERFAMILY PROTEIN"/>
    <property type="match status" value="1"/>
</dbReference>
<feature type="transmembrane region" description="Helical" evidence="2">
    <location>
        <begin position="257"/>
        <end position="282"/>
    </location>
</feature>
<dbReference type="PRINTS" id="PR00625">
    <property type="entry name" value="JDOMAIN"/>
</dbReference>
<feature type="transmembrane region" description="Helical" evidence="2">
    <location>
        <begin position="199"/>
        <end position="218"/>
    </location>
</feature>
<comment type="caution">
    <text evidence="4">The sequence shown here is derived from an EMBL/GenBank/DDBJ whole genome shotgun (WGS) entry which is preliminary data.</text>
</comment>
<dbReference type="Pfam" id="PF00226">
    <property type="entry name" value="DnaJ"/>
    <property type="match status" value="1"/>
</dbReference>
<feature type="region of interest" description="Disordered" evidence="1">
    <location>
        <begin position="1"/>
        <end position="96"/>
    </location>
</feature>
<evidence type="ECO:0000259" key="3">
    <source>
        <dbReference type="PROSITE" id="PS50076"/>
    </source>
</evidence>
<feature type="compositionally biased region" description="Polar residues" evidence="1">
    <location>
        <begin position="672"/>
        <end position="682"/>
    </location>
</feature>
<dbReference type="EMBL" id="JBDFQZ010000005">
    <property type="protein sequence ID" value="KAK9724960.1"/>
    <property type="molecule type" value="Genomic_DNA"/>
</dbReference>
<feature type="transmembrane region" description="Helical" evidence="2">
    <location>
        <begin position="288"/>
        <end position="308"/>
    </location>
</feature>
<name>A0AAW1KRN2_SAPOF</name>
<organism evidence="4 5">
    <name type="scientific">Saponaria officinalis</name>
    <name type="common">Common soapwort</name>
    <name type="synonym">Lychnis saponaria</name>
    <dbReference type="NCBI Taxonomy" id="3572"/>
    <lineage>
        <taxon>Eukaryota</taxon>
        <taxon>Viridiplantae</taxon>
        <taxon>Streptophyta</taxon>
        <taxon>Embryophyta</taxon>
        <taxon>Tracheophyta</taxon>
        <taxon>Spermatophyta</taxon>
        <taxon>Magnoliopsida</taxon>
        <taxon>eudicotyledons</taxon>
        <taxon>Gunneridae</taxon>
        <taxon>Pentapetalae</taxon>
        <taxon>Caryophyllales</taxon>
        <taxon>Caryophyllaceae</taxon>
        <taxon>Caryophylleae</taxon>
        <taxon>Saponaria</taxon>
    </lineage>
</organism>
<dbReference type="SMART" id="SM00271">
    <property type="entry name" value="DnaJ"/>
    <property type="match status" value="1"/>
</dbReference>
<feature type="compositionally biased region" description="Basic residues" evidence="1">
    <location>
        <begin position="707"/>
        <end position="717"/>
    </location>
</feature>
<dbReference type="Proteomes" id="UP001443914">
    <property type="component" value="Unassembled WGS sequence"/>
</dbReference>
<keyword evidence="5" id="KW-1185">Reference proteome</keyword>